<dbReference type="InterPro" id="IPR050763">
    <property type="entry name" value="ABC_transporter_ATP-binding"/>
</dbReference>
<evidence type="ECO:0000313" key="5">
    <source>
        <dbReference type="EMBL" id="PYI50489.1"/>
    </source>
</evidence>
<keyword evidence="3 5" id="KW-0067">ATP-binding</keyword>
<protein>
    <submittedName>
        <fullName evidence="5">ABC transporter ATP-binding protein</fullName>
    </submittedName>
</protein>
<dbReference type="AlphaFoldDB" id="A0A2V5JV08"/>
<dbReference type="Pfam" id="PF00005">
    <property type="entry name" value="ABC_tran"/>
    <property type="match status" value="1"/>
</dbReference>
<dbReference type="InterPro" id="IPR027417">
    <property type="entry name" value="P-loop_NTPase"/>
</dbReference>
<accession>A0A2V5JV08</accession>
<dbReference type="Proteomes" id="UP000247476">
    <property type="component" value="Unassembled WGS sequence"/>
</dbReference>
<organism evidence="5 6">
    <name type="scientific">Paenibacillus flagellatus</name>
    <dbReference type="NCBI Taxonomy" id="2211139"/>
    <lineage>
        <taxon>Bacteria</taxon>
        <taxon>Bacillati</taxon>
        <taxon>Bacillota</taxon>
        <taxon>Bacilli</taxon>
        <taxon>Bacillales</taxon>
        <taxon>Paenibacillaceae</taxon>
        <taxon>Paenibacillus</taxon>
    </lineage>
</organism>
<evidence type="ECO:0000256" key="3">
    <source>
        <dbReference type="ARBA" id="ARBA00022840"/>
    </source>
</evidence>
<dbReference type="SUPFAM" id="SSF52540">
    <property type="entry name" value="P-loop containing nucleoside triphosphate hydrolases"/>
    <property type="match status" value="1"/>
</dbReference>
<comment type="caution">
    <text evidence="5">The sequence shown here is derived from an EMBL/GenBank/DDBJ whole genome shotgun (WGS) entry which is preliminary data.</text>
</comment>
<dbReference type="InterPro" id="IPR003593">
    <property type="entry name" value="AAA+_ATPase"/>
</dbReference>
<evidence type="ECO:0000259" key="4">
    <source>
        <dbReference type="PROSITE" id="PS50893"/>
    </source>
</evidence>
<feature type="domain" description="ABC transporter" evidence="4">
    <location>
        <begin position="9"/>
        <end position="230"/>
    </location>
</feature>
<evidence type="ECO:0000256" key="2">
    <source>
        <dbReference type="ARBA" id="ARBA00022741"/>
    </source>
</evidence>
<dbReference type="RefSeq" id="WP_110843504.1">
    <property type="nucleotide sequence ID" value="NZ_QJVJ01000018.1"/>
</dbReference>
<keyword evidence="2" id="KW-0547">Nucleotide-binding</keyword>
<dbReference type="InterPro" id="IPR017871">
    <property type="entry name" value="ABC_transporter-like_CS"/>
</dbReference>
<dbReference type="EMBL" id="QJVJ01000018">
    <property type="protein sequence ID" value="PYI50489.1"/>
    <property type="molecule type" value="Genomic_DNA"/>
</dbReference>
<dbReference type="InterPro" id="IPR003439">
    <property type="entry name" value="ABC_transporter-like_ATP-bd"/>
</dbReference>
<sequence>MKGKPNTLLSVTGLRKRFGGREVVRGVSLDILEGEIVAVIGPNGAGKSTTLDLALGLKRPDEGTVAYWRDDYRTHVGVQLQSTPFFPGLGAADNLKLFAAFYRKPLTREQGERLLRLCGLQDVADTEASRLSGGQQKRLAIAVALVHEPRLAFLDEPTAALDPKARRDIHSLIRTLNESGVSVVFTSHDMEEVHRLAHRIVFIEAGRVAAEGTPEELCARFGTDDIEDVYMMLAQSDAGSEGGRSA</sequence>
<name>A0A2V5JV08_9BACL</name>
<dbReference type="PROSITE" id="PS00211">
    <property type="entry name" value="ABC_TRANSPORTER_1"/>
    <property type="match status" value="1"/>
</dbReference>
<keyword evidence="1" id="KW-0813">Transport</keyword>
<dbReference type="PANTHER" id="PTHR42711">
    <property type="entry name" value="ABC TRANSPORTER ATP-BINDING PROTEIN"/>
    <property type="match status" value="1"/>
</dbReference>
<gene>
    <name evidence="5" type="ORF">DLM86_28730</name>
</gene>
<dbReference type="OrthoDB" id="9804819at2"/>
<proteinExistence type="predicted"/>
<reference evidence="5 6" key="1">
    <citation type="submission" date="2018-05" db="EMBL/GenBank/DDBJ databases">
        <title>Paenibacillus flagellatus sp. nov., isolated from selenium mineral soil.</title>
        <authorList>
            <person name="Dai X."/>
        </authorList>
    </citation>
    <scope>NUCLEOTIDE SEQUENCE [LARGE SCALE GENOMIC DNA]</scope>
    <source>
        <strain evidence="5 6">DXL2</strain>
    </source>
</reference>
<evidence type="ECO:0000256" key="1">
    <source>
        <dbReference type="ARBA" id="ARBA00022448"/>
    </source>
</evidence>
<dbReference type="GO" id="GO:0016887">
    <property type="term" value="F:ATP hydrolysis activity"/>
    <property type="evidence" value="ECO:0007669"/>
    <property type="project" value="InterPro"/>
</dbReference>
<dbReference type="PROSITE" id="PS50893">
    <property type="entry name" value="ABC_TRANSPORTER_2"/>
    <property type="match status" value="1"/>
</dbReference>
<dbReference type="GO" id="GO:0005524">
    <property type="term" value="F:ATP binding"/>
    <property type="evidence" value="ECO:0007669"/>
    <property type="project" value="UniProtKB-KW"/>
</dbReference>
<keyword evidence="6" id="KW-1185">Reference proteome</keyword>
<dbReference type="Gene3D" id="3.40.50.300">
    <property type="entry name" value="P-loop containing nucleotide triphosphate hydrolases"/>
    <property type="match status" value="1"/>
</dbReference>
<dbReference type="SMART" id="SM00382">
    <property type="entry name" value="AAA"/>
    <property type="match status" value="1"/>
</dbReference>
<evidence type="ECO:0000313" key="6">
    <source>
        <dbReference type="Proteomes" id="UP000247476"/>
    </source>
</evidence>
<dbReference type="PANTHER" id="PTHR42711:SF16">
    <property type="entry name" value="ABC TRANSPORTER ATP-BINDING PROTEIN"/>
    <property type="match status" value="1"/>
</dbReference>